<dbReference type="InterPro" id="IPR010930">
    <property type="entry name" value="Flg_bb/hook_C_dom"/>
</dbReference>
<keyword evidence="2" id="KW-0975">Bacterial flagellum</keyword>
<feature type="domain" description="Flagellar basal-body/hook protein C-terminal" evidence="4">
    <location>
        <begin position="244"/>
        <end position="288"/>
    </location>
</feature>
<evidence type="ECO:0000313" key="6">
    <source>
        <dbReference type="Proteomes" id="UP001523566"/>
    </source>
</evidence>
<keyword evidence="5" id="KW-0282">Flagellum</keyword>
<dbReference type="InterPro" id="IPR001444">
    <property type="entry name" value="Flag_bb_rod_N"/>
</dbReference>
<keyword evidence="6" id="KW-1185">Reference proteome</keyword>
<evidence type="ECO:0000256" key="2">
    <source>
        <dbReference type="RuleBase" id="RU362116"/>
    </source>
</evidence>
<comment type="caution">
    <text evidence="5">The sequence shown here is derived from an EMBL/GenBank/DDBJ whole genome shotgun (WGS) entry which is preliminary data.</text>
</comment>
<keyword evidence="5" id="KW-0966">Cell projection</keyword>
<reference evidence="5 6" key="1">
    <citation type="journal article" date="2022" name="Genome Biol. Evol.">
        <title>Host diet, physiology and behaviors set the stage for Lachnospiraceae cladogenesis.</title>
        <authorList>
            <person name="Vera-Ponce De Leon A."/>
            <person name="Schneider M."/>
            <person name="Jahnes B.C."/>
            <person name="Sadowski V."/>
            <person name="Camuy-Velez L.A."/>
            <person name="Duan J."/>
            <person name="Sabree Z.L."/>
        </authorList>
    </citation>
    <scope>NUCLEOTIDE SEQUENCE [LARGE SCALE GENOMIC DNA]</scope>
    <source>
        <strain evidence="5 6">PAL113</strain>
    </source>
</reference>
<dbReference type="NCBIfam" id="TIGR03506">
    <property type="entry name" value="FlgEFG_subfam"/>
    <property type="match status" value="2"/>
</dbReference>
<dbReference type="EMBL" id="JAMZFW010000011">
    <property type="protein sequence ID" value="MCP1102510.1"/>
    <property type="molecule type" value="Genomic_DNA"/>
</dbReference>
<dbReference type="PANTHER" id="PTHR30435">
    <property type="entry name" value="FLAGELLAR PROTEIN"/>
    <property type="match status" value="1"/>
</dbReference>
<keyword evidence="5" id="KW-0969">Cilium</keyword>
<protein>
    <submittedName>
        <fullName evidence="5">Flagellar hook-basal body complex protein</fullName>
    </submittedName>
</protein>
<dbReference type="InterPro" id="IPR037925">
    <property type="entry name" value="FlgE/F/G-like"/>
</dbReference>
<comment type="similarity">
    <text evidence="1 2">Belongs to the flagella basal body rod proteins family.</text>
</comment>
<organism evidence="5 6">
    <name type="scientific">Aequitasia blattaphilus</name>
    <dbReference type="NCBI Taxonomy" id="2949332"/>
    <lineage>
        <taxon>Bacteria</taxon>
        <taxon>Bacillati</taxon>
        <taxon>Bacillota</taxon>
        <taxon>Clostridia</taxon>
        <taxon>Lachnospirales</taxon>
        <taxon>Lachnospiraceae</taxon>
        <taxon>Aequitasia</taxon>
    </lineage>
</organism>
<name>A0ABT1E9L2_9FIRM</name>
<dbReference type="SUPFAM" id="SSF117143">
    <property type="entry name" value="Flagellar hook protein flgE"/>
    <property type="match status" value="1"/>
</dbReference>
<accession>A0ABT1E9L2</accession>
<dbReference type="RefSeq" id="WP_262066296.1">
    <property type="nucleotide sequence ID" value="NZ_JAMXOD010000011.1"/>
</dbReference>
<feature type="domain" description="Flagellar basal body rod protein N-terminal" evidence="3">
    <location>
        <begin position="5"/>
        <end position="35"/>
    </location>
</feature>
<comment type="subcellular location">
    <subcellularLocation>
        <location evidence="2">Bacterial flagellum basal body</location>
    </subcellularLocation>
</comment>
<dbReference type="InterPro" id="IPR020013">
    <property type="entry name" value="Flagellar_FlgE/F/G"/>
</dbReference>
<dbReference type="Proteomes" id="UP001523566">
    <property type="component" value="Unassembled WGS sequence"/>
</dbReference>
<gene>
    <name evidence="5" type="ORF">NK125_08805</name>
</gene>
<sequence length="290" mass="30503">MVKSMYAAIAGLRTHQSKMDVISNNIANVNTWGYKSRSANFQDAMYQNLVNSTGGNTANGGSGGVNASQVGYGVNMGSISTNFATGSWGYTGRSLDCMINGTGFFIVGPMKEGDISADDISDSGLSLSKVGIFSVDNNGYLVDGDGNYVYGFAPDGEGYDTSKLEPIKVPGDPSEIATYTIKKDGTVSCVTTEDETITIGQIAVASVSNPNGLSQSSGYLYEIGENAGSVAGIPTTAATGDILSNYLEMSNVDLSTDMANMITTQRGYQANTKIITVTDEMLEQLVNMKR</sequence>
<dbReference type="Pfam" id="PF00460">
    <property type="entry name" value="Flg_bb_rod"/>
    <property type="match status" value="1"/>
</dbReference>
<proteinExistence type="inferred from homology"/>
<evidence type="ECO:0000259" key="4">
    <source>
        <dbReference type="Pfam" id="PF06429"/>
    </source>
</evidence>
<evidence type="ECO:0000259" key="3">
    <source>
        <dbReference type="Pfam" id="PF00460"/>
    </source>
</evidence>
<dbReference type="PANTHER" id="PTHR30435:SF19">
    <property type="entry name" value="FLAGELLAR BASAL-BODY ROD PROTEIN FLGG"/>
    <property type="match status" value="1"/>
</dbReference>
<evidence type="ECO:0000256" key="1">
    <source>
        <dbReference type="ARBA" id="ARBA00009677"/>
    </source>
</evidence>
<evidence type="ECO:0000313" key="5">
    <source>
        <dbReference type="EMBL" id="MCP1102510.1"/>
    </source>
</evidence>
<dbReference type="Pfam" id="PF06429">
    <property type="entry name" value="Flg_bbr_C"/>
    <property type="match status" value="1"/>
</dbReference>